<accession>A0ABY7VJT5</accession>
<feature type="transmembrane region" description="Helical" evidence="1">
    <location>
        <begin position="7"/>
        <end position="28"/>
    </location>
</feature>
<keyword evidence="1" id="KW-0812">Transmembrane</keyword>
<keyword evidence="3" id="KW-1185">Reference proteome</keyword>
<dbReference type="EMBL" id="CP059693">
    <property type="protein sequence ID" value="WDE13270.1"/>
    <property type="molecule type" value="Genomic_DNA"/>
</dbReference>
<name>A0ABY7VJT5_9GAMM</name>
<evidence type="ECO:0000313" key="3">
    <source>
        <dbReference type="Proteomes" id="UP001215231"/>
    </source>
</evidence>
<dbReference type="Proteomes" id="UP001215231">
    <property type="component" value="Chromosome"/>
</dbReference>
<evidence type="ECO:0000313" key="2">
    <source>
        <dbReference type="EMBL" id="WDE13270.1"/>
    </source>
</evidence>
<protein>
    <submittedName>
        <fullName evidence="2">Uncharacterized protein</fullName>
    </submittedName>
</protein>
<sequence length="196" mass="22296">MTELRKHAFLIAVLLLLVVIKFILLPIFQWQEQLSIENNRLEKKAAKISKVLTDDGRVAEVRQQLVRQLKLGESLLFSYQEEAAFKLTQQQVFERLLEKHALKASNIGWQTGSALENVGLVKYQVKIKFDGKFVDVIAMFAELESSTPWLQIHDFNITSKGQKADDLGYIRGGRVTINLFMNQSPSDAFVAESKEA</sequence>
<gene>
    <name evidence="2" type="ORF">H3N35_07475</name>
</gene>
<dbReference type="RefSeq" id="WP_274053624.1">
    <property type="nucleotide sequence ID" value="NZ_CP059693.1"/>
</dbReference>
<organism evidence="2 3">
    <name type="scientific">Thalassomonas haliotis</name>
    <dbReference type="NCBI Taxonomy" id="485448"/>
    <lineage>
        <taxon>Bacteria</taxon>
        <taxon>Pseudomonadati</taxon>
        <taxon>Pseudomonadota</taxon>
        <taxon>Gammaproteobacteria</taxon>
        <taxon>Alteromonadales</taxon>
        <taxon>Colwelliaceae</taxon>
        <taxon>Thalassomonas</taxon>
    </lineage>
</organism>
<proteinExistence type="predicted"/>
<reference evidence="2 3" key="1">
    <citation type="journal article" date="2022" name="Mar. Drugs">
        <title>Bioassay-Guided Fractionation Leads to the Detection of Cholic Acid Generated by the Rare Thalassomonas sp.</title>
        <authorList>
            <person name="Pheiffer F."/>
            <person name="Schneider Y.K."/>
            <person name="Hansen E.H."/>
            <person name="Andersen J.H."/>
            <person name="Isaksson J."/>
            <person name="Busche T."/>
            <person name="R C."/>
            <person name="Kalinowski J."/>
            <person name="Zyl L.V."/>
            <person name="Trindade M."/>
        </authorList>
    </citation>
    <scope>NUCLEOTIDE SEQUENCE [LARGE SCALE GENOMIC DNA]</scope>
    <source>
        <strain evidence="2 3">A5K-61T</strain>
    </source>
</reference>
<keyword evidence="1" id="KW-0472">Membrane</keyword>
<evidence type="ECO:0000256" key="1">
    <source>
        <dbReference type="SAM" id="Phobius"/>
    </source>
</evidence>
<keyword evidence="1" id="KW-1133">Transmembrane helix</keyword>